<dbReference type="EMBL" id="FN649731">
    <property type="protein sequence ID" value="CBN73795.1"/>
    <property type="molecule type" value="Genomic_DNA"/>
</dbReference>
<dbReference type="AlphaFoldDB" id="D8LS11"/>
<evidence type="ECO:0000313" key="2">
    <source>
        <dbReference type="Proteomes" id="UP000002630"/>
    </source>
</evidence>
<reference evidence="1 2" key="1">
    <citation type="journal article" date="2010" name="Nature">
        <title>The Ectocarpus genome and the independent evolution of multicellularity in brown algae.</title>
        <authorList>
            <person name="Cock J.M."/>
            <person name="Sterck L."/>
            <person name="Rouze P."/>
            <person name="Scornet D."/>
            <person name="Allen A.E."/>
            <person name="Amoutzias G."/>
            <person name="Anthouard V."/>
            <person name="Artiguenave F."/>
            <person name="Aury J.M."/>
            <person name="Badger J.H."/>
            <person name="Beszteri B."/>
            <person name="Billiau K."/>
            <person name="Bonnet E."/>
            <person name="Bothwell J.H."/>
            <person name="Bowler C."/>
            <person name="Boyen C."/>
            <person name="Brownlee C."/>
            <person name="Carrano C.J."/>
            <person name="Charrier B."/>
            <person name="Cho G.Y."/>
            <person name="Coelho S.M."/>
            <person name="Collen J."/>
            <person name="Corre E."/>
            <person name="Da Silva C."/>
            <person name="Delage L."/>
            <person name="Delaroque N."/>
            <person name="Dittami S.M."/>
            <person name="Doulbeau S."/>
            <person name="Elias M."/>
            <person name="Farnham G."/>
            <person name="Gachon C.M."/>
            <person name="Gschloessl B."/>
            <person name="Heesch S."/>
            <person name="Jabbari K."/>
            <person name="Jubin C."/>
            <person name="Kawai H."/>
            <person name="Kimura K."/>
            <person name="Kloareg B."/>
            <person name="Kupper F.C."/>
            <person name="Lang D."/>
            <person name="Le Bail A."/>
            <person name="Leblanc C."/>
            <person name="Lerouge P."/>
            <person name="Lohr M."/>
            <person name="Lopez P.J."/>
            <person name="Martens C."/>
            <person name="Maumus F."/>
            <person name="Michel G."/>
            <person name="Miranda-Saavedra D."/>
            <person name="Morales J."/>
            <person name="Moreau H."/>
            <person name="Motomura T."/>
            <person name="Nagasato C."/>
            <person name="Napoli C.A."/>
            <person name="Nelson D.R."/>
            <person name="Nyvall-Collen P."/>
            <person name="Peters A.F."/>
            <person name="Pommier C."/>
            <person name="Potin P."/>
            <person name="Poulain J."/>
            <person name="Quesneville H."/>
            <person name="Read B."/>
            <person name="Rensing S.A."/>
            <person name="Ritter A."/>
            <person name="Rousvoal S."/>
            <person name="Samanta M."/>
            <person name="Samson G."/>
            <person name="Schroeder D.C."/>
            <person name="Segurens B."/>
            <person name="Strittmatter M."/>
            <person name="Tonon T."/>
            <person name="Tregear J.W."/>
            <person name="Valentin K."/>
            <person name="von Dassow P."/>
            <person name="Yamagishi T."/>
            <person name="Van de Peer Y."/>
            <person name="Wincker P."/>
        </authorList>
    </citation>
    <scope>NUCLEOTIDE SEQUENCE [LARGE SCALE GENOMIC DNA]</scope>
    <source>
        <strain evidence="2">Ec32 / CCAP1310/4</strain>
    </source>
</reference>
<organism evidence="1 2">
    <name type="scientific">Ectocarpus siliculosus</name>
    <name type="common">Brown alga</name>
    <name type="synonym">Conferva siliculosa</name>
    <dbReference type="NCBI Taxonomy" id="2880"/>
    <lineage>
        <taxon>Eukaryota</taxon>
        <taxon>Sar</taxon>
        <taxon>Stramenopiles</taxon>
        <taxon>Ochrophyta</taxon>
        <taxon>PX clade</taxon>
        <taxon>Phaeophyceae</taxon>
        <taxon>Ectocarpales</taxon>
        <taxon>Ectocarpaceae</taxon>
        <taxon>Ectocarpus</taxon>
    </lineage>
</organism>
<dbReference type="EMBL" id="FN648926">
    <property type="protein sequence ID" value="CBN73795.1"/>
    <property type="molecule type" value="Genomic_DNA"/>
</dbReference>
<sequence length="138" mass="15365">MLCGGGMTARRDGYRQWSGERSASGCSGRFIGSKQKQSVACGMPMGRCLPNDYGAIVIEQHSSVISGSRIFNAFLRIYSCSRSPDRLISPRFSRFRFQKLYTSTSPDSPGKYVVFFTHHRKEGSSLFSSVSIVLESWS</sequence>
<evidence type="ECO:0000313" key="1">
    <source>
        <dbReference type="EMBL" id="CBN73795.1"/>
    </source>
</evidence>
<dbReference type="InParanoid" id="D8LS11"/>
<protein>
    <submittedName>
        <fullName evidence="1">Uncharacterized protein</fullName>
    </submittedName>
</protein>
<proteinExistence type="predicted"/>
<gene>
    <name evidence="1" type="ORF">Esi_0007_0068</name>
</gene>
<accession>D8LS11</accession>
<name>D8LS11_ECTSI</name>
<dbReference type="Proteomes" id="UP000002630">
    <property type="component" value="Linkage Group LG06"/>
</dbReference>
<keyword evidence="2" id="KW-1185">Reference proteome</keyword>